<reference evidence="3" key="1">
    <citation type="journal article" date="2014" name="Int. J. Syst. Evol. Microbiol.">
        <title>Complete genome sequence of Corynebacterium casei LMG S-19264T (=DSM 44701T), isolated from a smear-ripened cheese.</title>
        <authorList>
            <consortium name="US DOE Joint Genome Institute (JGI-PGF)"/>
            <person name="Walter F."/>
            <person name="Albersmeier A."/>
            <person name="Kalinowski J."/>
            <person name="Ruckert C."/>
        </authorList>
    </citation>
    <scope>NUCLEOTIDE SEQUENCE</scope>
    <source>
        <strain evidence="3">VKM Ac-1401</strain>
    </source>
</reference>
<dbReference type="Pfam" id="PF01636">
    <property type="entry name" value="APH"/>
    <property type="match status" value="1"/>
</dbReference>
<dbReference type="InterPro" id="IPR011009">
    <property type="entry name" value="Kinase-like_dom_sf"/>
</dbReference>
<dbReference type="AlphaFoldDB" id="A0A9W6HAR9"/>
<dbReference type="SUPFAM" id="SSF56112">
    <property type="entry name" value="Protein kinase-like (PK-like)"/>
    <property type="match status" value="1"/>
</dbReference>
<accession>A0A9W6HAR9</accession>
<protein>
    <submittedName>
        <fullName evidence="3">Trifolitoxin immunity domain-containing protein</fullName>
    </submittedName>
</protein>
<dbReference type="EMBL" id="BSEN01000012">
    <property type="protein sequence ID" value="GLJ76867.1"/>
    <property type="molecule type" value="Genomic_DNA"/>
</dbReference>
<proteinExistence type="predicted"/>
<dbReference type="Proteomes" id="UP001142372">
    <property type="component" value="Unassembled WGS sequence"/>
</dbReference>
<reference evidence="3" key="2">
    <citation type="submission" date="2023-01" db="EMBL/GenBank/DDBJ databases">
        <authorList>
            <person name="Sun Q."/>
            <person name="Evtushenko L."/>
        </authorList>
    </citation>
    <scope>NUCLEOTIDE SEQUENCE</scope>
    <source>
        <strain evidence="3">VKM Ac-1401</strain>
    </source>
</reference>
<keyword evidence="4" id="KW-1185">Reference proteome</keyword>
<evidence type="ECO:0000259" key="2">
    <source>
        <dbReference type="Pfam" id="PF01636"/>
    </source>
</evidence>
<dbReference type="InterPro" id="IPR002575">
    <property type="entry name" value="Aminoglycoside_PTrfase"/>
</dbReference>
<dbReference type="Gene3D" id="3.90.1200.10">
    <property type="match status" value="1"/>
</dbReference>
<feature type="region of interest" description="Disordered" evidence="1">
    <location>
        <begin position="1"/>
        <end position="26"/>
    </location>
</feature>
<evidence type="ECO:0000313" key="3">
    <source>
        <dbReference type="EMBL" id="GLJ76867.1"/>
    </source>
</evidence>
<comment type="caution">
    <text evidence="3">The sequence shown here is derived from an EMBL/GenBank/DDBJ whole genome shotgun (WGS) entry which is preliminary data.</text>
</comment>
<sequence>MTSETRADDGLRYVEPAGVHPESPLLGGDVTEGVVRVADTVRRPVSESSERVRRVLEHLDAAGFDGAPRFLGVDASDRDVLTFVEGEVAGRPWPLWVGDEERAVSVARLVRRYDDAVSTLGTPEWSRTARPSDPAGCPPPVAGAPTLIAHMDITPENVVFRDGRAHALIDFDLIRPATRVEELVNLLLWWAAWMPPEDRYPPQQGIDAARRGAVLLDAYGLESDDRARVVDVARNAAERSWHLMKRNAAERGGGWQRMWDEGVGDRILRRGQWLTANASALHAAIT</sequence>
<feature type="domain" description="Aminoglycoside phosphotransferase" evidence="2">
    <location>
        <begin position="140"/>
        <end position="198"/>
    </location>
</feature>
<dbReference type="RefSeq" id="WP_271177525.1">
    <property type="nucleotide sequence ID" value="NZ_BAAAJO010000002.1"/>
</dbReference>
<evidence type="ECO:0000313" key="4">
    <source>
        <dbReference type="Proteomes" id="UP001142372"/>
    </source>
</evidence>
<feature type="compositionally biased region" description="Basic and acidic residues" evidence="1">
    <location>
        <begin position="1"/>
        <end position="12"/>
    </location>
</feature>
<gene>
    <name evidence="3" type="ORF">GCM10017584_24410</name>
</gene>
<evidence type="ECO:0000256" key="1">
    <source>
        <dbReference type="SAM" id="MobiDB-lite"/>
    </source>
</evidence>
<organism evidence="3 4">
    <name type="scientific">Leifsonia poae</name>
    <dbReference type="NCBI Taxonomy" id="110933"/>
    <lineage>
        <taxon>Bacteria</taxon>
        <taxon>Bacillati</taxon>
        <taxon>Actinomycetota</taxon>
        <taxon>Actinomycetes</taxon>
        <taxon>Micrococcales</taxon>
        <taxon>Microbacteriaceae</taxon>
        <taxon>Leifsonia</taxon>
    </lineage>
</organism>
<name>A0A9W6HAR9_9MICO</name>